<dbReference type="EMBL" id="MPKA01000044">
    <property type="protein sequence ID" value="OLU47600.1"/>
    <property type="molecule type" value="Genomic_DNA"/>
</dbReference>
<dbReference type="InterPro" id="IPR014721">
    <property type="entry name" value="Ribsml_uS5_D2-typ_fold_subgr"/>
</dbReference>
<protein>
    <recommendedName>
        <fullName evidence="7 8">Ribonuclease P protein component</fullName>
        <shortName evidence="7">RNase P protein</shortName>
        <shortName evidence="7">RNaseP protein</shortName>
        <ecNumber evidence="7 8">3.1.26.5</ecNumber>
    </recommendedName>
    <alternativeName>
        <fullName evidence="7">Protein C5</fullName>
    </alternativeName>
</protein>
<dbReference type="PROSITE" id="PS00648">
    <property type="entry name" value="RIBONUCLEASE_P"/>
    <property type="match status" value="1"/>
</dbReference>
<dbReference type="GO" id="GO:0004526">
    <property type="term" value="F:ribonuclease P activity"/>
    <property type="evidence" value="ECO:0007669"/>
    <property type="project" value="UniProtKB-UniRule"/>
</dbReference>
<dbReference type="Pfam" id="PF00825">
    <property type="entry name" value="Ribonuclease_P"/>
    <property type="match status" value="1"/>
</dbReference>
<comment type="catalytic activity">
    <reaction evidence="7">
        <text>Endonucleolytic cleavage of RNA, removing 5'-extranucleotides from tRNA precursor.</text>
        <dbReference type="EC" id="3.1.26.5"/>
    </reaction>
</comment>
<evidence type="ECO:0000256" key="5">
    <source>
        <dbReference type="ARBA" id="ARBA00022801"/>
    </source>
</evidence>
<dbReference type="InterPro" id="IPR020539">
    <property type="entry name" value="RNase_P_CS"/>
</dbReference>
<evidence type="ECO:0000256" key="8">
    <source>
        <dbReference type="NCBIfam" id="TIGR00188"/>
    </source>
</evidence>
<evidence type="ECO:0000256" key="1">
    <source>
        <dbReference type="ARBA" id="ARBA00002663"/>
    </source>
</evidence>
<dbReference type="Proteomes" id="UP000186705">
    <property type="component" value="Unassembled WGS sequence"/>
</dbReference>
<dbReference type="SUPFAM" id="SSF54211">
    <property type="entry name" value="Ribosomal protein S5 domain 2-like"/>
    <property type="match status" value="1"/>
</dbReference>
<evidence type="ECO:0000256" key="7">
    <source>
        <dbReference type="HAMAP-Rule" id="MF_00227"/>
    </source>
</evidence>
<evidence type="ECO:0000313" key="10">
    <source>
        <dbReference type="EMBL" id="OLU47600.1"/>
    </source>
</evidence>
<dbReference type="PANTHER" id="PTHR33992:SF1">
    <property type="entry name" value="RIBONUCLEASE P PROTEIN COMPONENT"/>
    <property type="match status" value="1"/>
</dbReference>
<reference evidence="10 11" key="1">
    <citation type="submission" date="2016-11" db="EMBL/GenBank/DDBJ databases">
        <title>Description of two novel members of the family Erysipelotrichaceae: Ileibacterium lipovorans gen. nov., sp. nov. and Dubosiella newyorkensis, gen. nov., sp. nov.</title>
        <authorList>
            <person name="Cox L.M."/>
            <person name="Sohn J."/>
            <person name="Tyrrell K.L."/>
            <person name="Citron D.M."/>
            <person name="Lawson P.A."/>
            <person name="Patel N.B."/>
            <person name="Iizumi T."/>
            <person name="Perez-Perez G.I."/>
            <person name="Goldstein E.J."/>
            <person name="Blaser M.J."/>
        </authorList>
    </citation>
    <scope>NUCLEOTIDE SEQUENCE [LARGE SCALE GENOMIC DNA]</scope>
    <source>
        <strain evidence="10 11">NYU-BL-A4</strain>
    </source>
</reference>
<dbReference type="PANTHER" id="PTHR33992">
    <property type="entry name" value="RIBONUCLEASE P PROTEIN COMPONENT"/>
    <property type="match status" value="1"/>
</dbReference>
<evidence type="ECO:0000313" key="11">
    <source>
        <dbReference type="Proteomes" id="UP000186705"/>
    </source>
</evidence>
<accession>A0A1U7NPR5</accession>
<dbReference type="OrthoDB" id="9810867at2"/>
<evidence type="ECO:0000256" key="4">
    <source>
        <dbReference type="ARBA" id="ARBA00022759"/>
    </source>
</evidence>
<dbReference type="RefSeq" id="WP_076340572.1">
    <property type="nucleotide sequence ID" value="NZ_JBGNFS010000002.1"/>
</dbReference>
<comment type="subunit">
    <text evidence="7">Consists of a catalytic RNA component (M1 or rnpB) and a protein subunit.</text>
</comment>
<dbReference type="GO" id="GO:0030677">
    <property type="term" value="C:ribonuclease P complex"/>
    <property type="evidence" value="ECO:0007669"/>
    <property type="project" value="TreeGrafter"/>
</dbReference>
<evidence type="ECO:0000256" key="2">
    <source>
        <dbReference type="ARBA" id="ARBA00022694"/>
    </source>
</evidence>
<comment type="similarity">
    <text evidence="7">Belongs to the RnpA family.</text>
</comment>
<sequence length="117" mass="13929">MKKQFRVCKNYEFASIIQNRKYLKSSAFVFYYKPKKHSTARVGISVGKKLGNAVCRNQIKRQVRSMVDALYDFNEAYDTILIVRPVYQKQTYQQNLEELKRSKQKVEKRQQIGKEQL</sequence>
<dbReference type="Gene3D" id="3.30.230.10">
    <property type="match status" value="1"/>
</dbReference>
<proteinExistence type="inferred from homology"/>
<keyword evidence="2 7" id="KW-0819">tRNA processing</keyword>
<organism evidence="10 11">
    <name type="scientific">Dubosiella newyorkensis</name>
    <dbReference type="NCBI Taxonomy" id="1862672"/>
    <lineage>
        <taxon>Bacteria</taxon>
        <taxon>Bacillati</taxon>
        <taxon>Bacillota</taxon>
        <taxon>Erysipelotrichia</taxon>
        <taxon>Erysipelotrichales</taxon>
        <taxon>Erysipelotrichaceae</taxon>
        <taxon>Dubosiella</taxon>
    </lineage>
</organism>
<evidence type="ECO:0000256" key="3">
    <source>
        <dbReference type="ARBA" id="ARBA00022722"/>
    </source>
</evidence>
<name>A0A1U7NPR5_9FIRM</name>
<keyword evidence="11" id="KW-1185">Reference proteome</keyword>
<gene>
    <name evidence="7" type="primary">rnpA</name>
    <name evidence="10" type="ORF">BO225_01780</name>
</gene>
<comment type="function">
    <text evidence="1 7">RNaseP catalyzes the removal of the 5'-leader sequence from pre-tRNA to produce the mature 5'-terminus. It can also cleave other RNA substrates such as 4.5S RNA. The protein component plays an auxiliary but essential role in vivo by binding to the 5'-leader sequence and broadening the substrate specificity of the ribozyme.</text>
</comment>
<keyword evidence="5 7" id="KW-0378">Hydrolase</keyword>
<keyword evidence="4 7" id="KW-0255">Endonuclease</keyword>
<feature type="coiled-coil region" evidence="9">
    <location>
        <begin position="89"/>
        <end position="116"/>
    </location>
</feature>
<dbReference type="NCBIfam" id="TIGR00188">
    <property type="entry name" value="rnpA"/>
    <property type="match status" value="1"/>
</dbReference>
<keyword evidence="6 7" id="KW-0694">RNA-binding</keyword>
<keyword evidence="3 7" id="KW-0540">Nuclease</keyword>
<comment type="caution">
    <text evidence="10">The sequence shown here is derived from an EMBL/GenBank/DDBJ whole genome shotgun (WGS) entry which is preliminary data.</text>
</comment>
<keyword evidence="9" id="KW-0175">Coiled coil</keyword>
<dbReference type="GO" id="GO:0001682">
    <property type="term" value="P:tRNA 5'-leader removal"/>
    <property type="evidence" value="ECO:0007669"/>
    <property type="project" value="UniProtKB-UniRule"/>
</dbReference>
<dbReference type="GO" id="GO:0000049">
    <property type="term" value="F:tRNA binding"/>
    <property type="evidence" value="ECO:0007669"/>
    <property type="project" value="UniProtKB-UniRule"/>
</dbReference>
<dbReference type="InterPro" id="IPR000100">
    <property type="entry name" value="RNase_P"/>
</dbReference>
<dbReference type="HAMAP" id="MF_00227">
    <property type="entry name" value="RNase_P"/>
    <property type="match status" value="1"/>
</dbReference>
<dbReference type="STRING" id="1862672.BO225_01780"/>
<dbReference type="EC" id="3.1.26.5" evidence="7 8"/>
<dbReference type="GeneID" id="78274675"/>
<dbReference type="AlphaFoldDB" id="A0A1U7NPR5"/>
<dbReference type="InterPro" id="IPR020568">
    <property type="entry name" value="Ribosomal_Su5_D2-typ_SF"/>
</dbReference>
<evidence type="ECO:0000256" key="9">
    <source>
        <dbReference type="SAM" id="Coils"/>
    </source>
</evidence>
<dbReference type="GO" id="GO:0042781">
    <property type="term" value="F:3'-tRNA processing endoribonuclease activity"/>
    <property type="evidence" value="ECO:0007669"/>
    <property type="project" value="TreeGrafter"/>
</dbReference>
<evidence type="ECO:0000256" key="6">
    <source>
        <dbReference type="ARBA" id="ARBA00022884"/>
    </source>
</evidence>